<evidence type="ECO:0000256" key="5">
    <source>
        <dbReference type="ARBA" id="ARBA00023172"/>
    </source>
</evidence>
<evidence type="ECO:0000259" key="8">
    <source>
        <dbReference type="Pfam" id="PF05598"/>
    </source>
</evidence>
<dbReference type="GO" id="GO:0004803">
    <property type="term" value="F:transposase activity"/>
    <property type="evidence" value="ECO:0007669"/>
    <property type="project" value="InterPro"/>
</dbReference>
<keyword evidence="4" id="KW-0238">DNA-binding</keyword>
<dbReference type="RefSeq" id="WP_088917445.1">
    <property type="nucleotide sequence ID" value="NZ_CP018632.1"/>
</dbReference>
<evidence type="ECO:0000259" key="7">
    <source>
        <dbReference type="Pfam" id="PF01609"/>
    </source>
</evidence>
<evidence type="ECO:0000256" key="1">
    <source>
        <dbReference type="ARBA" id="ARBA00003544"/>
    </source>
</evidence>
<keyword evidence="5" id="KW-0233">DNA recombination</keyword>
<evidence type="ECO:0000256" key="2">
    <source>
        <dbReference type="ARBA" id="ARBA00010075"/>
    </source>
</evidence>
<dbReference type="EMBL" id="CP018632">
    <property type="protein sequence ID" value="ASJ72092.1"/>
    <property type="molecule type" value="Genomic_DNA"/>
</dbReference>
<sequence length="340" mass="39533">MQPGFFDLDNRLQLLEKLGDPLPKLQRSVDWEAFRTLLNVVHEKKRKSNAGRKPYDVVLMFKILVLQHLYNLSDEQIEYQIRDRYSFCRFLDLSPEGQVPDARTVWLFRERLKEKELVEQLFDLLMQQINDAGFIARKGQIVDASFVTAPRQRNSRDENAAIKKGQTPEGWEDKSDTVLRQKDVDARWTKKNFVNYYGYKNHVSVDNENKLIRRYEVTTASVHDSQVFDVLLDPDNTNANVWADSAYRSTEQEQSLNANGYRSHINTKGRRNKPLSNRAQQANYNRSKVRCRVEHVFGTQEAMGGMLVRTIGKARAGVKIGLMNLTYNLKRFSWLQGQLA</sequence>
<protein>
    <recommendedName>
        <fullName evidence="11">Transposase IS4-like domain-containing protein</fullName>
    </recommendedName>
</protein>
<dbReference type="PANTHER" id="PTHR35604">
    <property type="entry name" value="TRANSPOSASE INSH FOR INSERTION SEQUENCE ELEMENT IS5A-RELATED"/>
    <property type="match status" value="1"/>
</dbReference>
<name>A0A2Z2NKZ3_9GAMM</name>
<feature type="region of interest" description="Disordered" evidence="6">
    <location>
        <begin position="253"/>
        <end position="284"/>
    </location>
</feature>
<dbReference type="GO" id="GO:0006313">
    <property type="term" value="P:DNA transposition"/>
    <property type="evidence" value="ECO:0007669"/>
    <property type="project" value="InterPro"/>
</dbReference>
<feature type="compositionally biased region" description="Polar residues" evidence="6">
    <location>
        <begin position="253"/>
        <end position="264"/>
    </location>
</feature>
<comment type="function">
    <text evidence="1">Involved in the transposition of the insertion sequence IS5.</text>
</comment>
<evidence type="ECO:0000313" key="9">
    <source>
        <dbReference type="EMBL" id="ASJ72092.1"/>
    </source>
</evidence>
<dbReference type="NCBIfam" id="NF033581">
    <property type="entry name" value="transpos_IS5_4"/>
    <property type="match status" value="1"/>
</dbReference>
<dbReference type="GO" id="GO:0003677">
    <property type="term" value="F:DNA binding"/>
    <property type="evidence" value="ECO:0007669"/>
    <property type="project" value="UniProtKB-KW"/>
</dbReference>
<dbReference type="InterPro" id="IPR047959">
    <property type="entry name" value="Transpos_IS5"/>
</dbReference>
<gene>
    <name evidence="9" type="ORF">IMCC3135_09990</name>
</gene>
<proteinExistence type="inferred from homology"/>
<dbReference type="KEGG" id="gai:IMCC3135_09990"/>
<keyword evidence="3" id="KW-0815">Transposition</keyword>
<reference evidence="9 10" key="1">
    <citation type="submission" date="2016-12" db="EMBL/GenBank/DDBJ databases">
        <authorList>
            <person name="Song W.-J."/>
            <person name="Kurnit D.M."/>
        </authorList>
    </citation>
    <scope>NUCLEOTIDE SEQUENCE [LARGE SCALE GENOMIC DNA]</scope>
    <source>
        <strain evidence="9 10">IMCC3135</strain>
    </source>
</reference>
<dbReference type="AlphaFoldDB" id="A0A2Z2NKZ3"/>
<evidence type="ECO:0000313" key="10">
    <source>
        <dbReference type="Proteomes" id="UP000250079"/>
    </source>
</evidence>
<dbReference type="PANTHER" id="PTHR35604:SF2">
    <property type="entry name" value="TRANSPOSASE INSH FOR INSERTION SEQUENCE ELEMENT IS5A-RELATED"/>
    <property type="match status" value="1"/>
</dbReference>
<accession>A0A2Z2NKZ3</accession>
<evidence type="ECO:0000256" key="3">
    <source>
        <dbReference type="ARBA" id="ARBA00022578"/>
    </source>
</evidence>
<dbReference type="Proteomes" id="UP000250079">
    <property type="component" value="Chromosome"/>
</dbReference>
<comment type="similarity">
    <text evidence="2">Belongs to the transposase 11 family.</text>
</comment>
<dbReference type="Pfam" id="PF01609">
    <property type="entry name" value="DDE_Tnp_1"/>
    <property type="match status" value="1"/>
</dbReference>
<feature type="domain" description="Transposase IS4-like" evidence="7">
    <location>
        <begin position="139"/>
        <end position="329"/>
    </location>
</feature>
<dbReference type="OrthoDB" id="9774580at2"/>
<feature type="domain" description="Transposase InsH N-terminal" evidence="8">
    <location>
        <begin position="16"/>
        <end position="111"/>
    </location>
</feature>
<dbReference type="InterPro" id="IPR002559">
    <property type="entry name" value="Transposase_11"/>
</dbReference>
<evidence type="ECO:0000256" key="6">
    <source>
        <dbReference type="SAM" id="MobiDB-lite"/>
    </source>
</evidence>
<organism evidence="9 10">
    <name type="scientific">Granulosicoccus antarcticus IMCC3135</name>
    <dbReference type="NCBI Taxonomy" id="1192854"/>
    <lineage>
        <taxon>Bacteria</taxon>
        <taxon>Pseudomonadati</taxon>
        <taxon>Pseudomonadota</taxon>
        <taxon>Gammaproteobacteria</taxon>
        <taxon>Chromatiales</taxon>
        <taxon>Granulosicoccaceae</taxon>
        <taxon>Granulosicoccus</taxon>
    </lineage>
</organism>
<evidence type="ECO:0008006" key="11">
    <source>
        <dbReference type="Google" id="ProtNLM"/>
    </source>
</evidence>
<dbReference type="InterPro" id="IPR008490">
    <property type="entry name" value="Transposase_InsH_N"/>
</dbReference>
<keyword evidence="10" id="KW-1185">Reference proteome</keyword>
<feature type="compositionally biased region" description="Polar residues" evidence="6">
    <location>
        <begin position="274"/>
        <end position="284"/>
    </location>
</feature>
<dbReference type="Pfam" id="PF05598">
    <property type="entry name" value="DUF772"/>
    <property type="match status" value="1"/>
</dbReference>
<evidence type="ECO:0000256" key="4">
    <source>
        <dbReference type="ARBA" id="ARBA00023125"/>
    </source>
</evidence>